<feature type="compositionally biased region" description="Polar residues" evidence="1">
    <location>
        <begin position="675"/>
        <end position="685"/>
    </location>
</feature>
<feature type="compositionally biased region" description="Polar residues" evidence="1">
    <location>
        <begin position="269"/>
        <end position="279"/>
    </location>
</feature>
<feature type="region of interest" description="Disordered" evidence="1">
    <location>
        <begin position="1"/>
        <end position="50"/>
    </location>
</feature>
<dbReference type="AlphaFoldDB" id="A0A2U3EKB6"/>
<feature type="region of interest" description="Disordered" evidence="1">
    <location>
        <begin position="444"/>
        <end position="520"/>
    </location>
</feature>
<evidence type="ECO:0000313" key="3">
    <source>
        <dbReference type="Proteomes" id="UP000245956"/>
    </source>
</evidence>
<protein>
    <submittedName>
        <fullName evidence="2">Uncharacterized protein</fullName>
    </submittedName>
</protein>
<feature type="region of interest" description="Disordered" evidence="1">
    <location>
        <begin position="348"/>
        <end position="371"/>
    </location>
</feature>
<feature type="region of interest" description="Disordered" evidence="1">
    <location>
        <begin position="147"/>
        <end position="187"/>
    </location>
</feature>
<accession>A0A2U3EKB6</accession>
<gene>
    <name evidence="2" type="ORF">PCL_08236</name>
</gene>
<feature type="region of interest" description="Disordered" evidence="1">
    <location>
        <begin position="657"/>
        <end position="685"/>
    </location>
</feature>
<dbReference type="EMBL" id="LCWV01000003">
    <property type="protein sequence ID" value="PWI74922.1"/>
    <property type="molecule type" value="Genomic_DNA"/>
</dbReference>
<feature type="compositionally biased region" description="Basic and acidic residues" evidence="1">
    <location>
        <begin position="10"/>
        <end position="35"/>
    </location>
</feature>
<dbReference type="Proteomes" id="UP000245956">
    <property type="component" value="Unassembled WGS sequence"/>
</dbReference>
<feature type="region of interest" description="Disordered" evidence="1">
    <location>
        <begin position="269"/>
        <end position="309"/>
    </location>
</feature>
<evidence type="ECO:0000313" key="2">
    <source>
        <dbReference type="EMBL" id="PWI74922.1"/>
    </source>
</evidence>
<reference evidence="2 3" key="1">
    <citation type="journal article" date="2016" name="Front. Microbiol.">
        <title>Genome and transcriptome sequences reveal the specific parasitism of the nematophagous Purpureocillium lilacinum 36-1.</title>
        <authorList>
            <person name="Xie J."/>
            <person name="Li S."/>
            <person name="Mo C."/>
            <person name="Xiao X."/>
            <person name="Peng D."/>
            <person name="Wang G."/>
            <person name="Xiao Y."/>
        </authorList>
    </citation>
    <scope>NUCLEOTIDE SEQUENCE [LARGE SCALE GENOMIC DNA]</scope>
    <source>
        <strain evidence="2 3">36-1</strain>
    </source>
</reference>
<comment type="caution">
    <text evidence="2">The sequence shown here is derived from an EMBL/GenBank/DDBJ whole genome shotgun (WGS) entry which is preliminary data.</text>
</comment>
<organism evidence="2 3">
    <name type="scientific">Purpureocillium lilacinum</name>
    <name type="common">Paecilomyces lilacinus</name>
    <dbReference type="NCBI Taxonomy" id="33203"/>
    <lineage>
        <taxon>Eukaryota</taxon>
        <taxon>Fungi</taxon>
        <taxon>Dikarya</taxon>
        <taxon>Ascomycota</taxon>
        <taxon>Pezizomycotina</taxon>
        <taxon>Sordariomycetes</taxon>
        <taxon>Hypocreomycetidae</taxon>
        <taxon>Hypocreales</taxon>
        <taxon>Ophiocordycipitaceae</taxon>
        <taxon>Purpureocillium</taxon>
    </lineage>
</organism>
<name>A0A2U3EKB6_PURLI</name>
<sequence length="807" mass="87981">MSTSMCEGGSPEREEEEKARRRDAVEVVNGDKHEGGVQPSSEGGGGPTNSQPGVRCAVSLCLHRPPLCSPSGMCLEEPLSKGEAGGPGEPRQVRDALVFLPLPRPLECSSTHLCCDASPGMLGLPACVLGCFPASAALRCLLNRPPSVRRRTEQRKGATRGAVGRRGPGKGADARSSTTTLLSCGSRDGWGPHGRRWDGMGWGFPPVGVGTEGGRGRGDCRLAWPPETPVDPLRGHRLPHRPHIRIPSHRRVETSHTTMPWARSNTAVQPELQRVQSGKSRLGARAPRATRHPHDSRLTGAARRQSPSQTHKCFVRAPFLLVRKDVRTLYMVVCALASLQRWRRTEWRHPRNGGHNASRQPPRLDCPPVASSLPSSLGRVVVVETETHRGLESTLQKRAGRGRLPPAWDDVPTDHQGISMYICVRRTYGRRALESPGRHNVRVNVNLSRRSRPQPELASPGVEPGPQPRRLAIRQTSSSPSMPLADYTESPNGNRTVPTSAAKPSQGCSFAGPDGMARVRPRPRPHNVLFLRLSHSPPPSPRYAVRDKRRAAHRVLSPWPVSRCIYLSPFPRPRELPCNDQVHSVLDSRRYTSLCSRSLPRPSCLCITVCHGSASRLPEPVSLQHHVDALGQPLWNHGTLPEPLTAQAKGVLEPNVPSLEASWSPSPRRAHNHPTGRSPSATSRAWGSRMSGLFLTGRVAGWAIRSEERSSETLVLAMSVCRVEVSAGLECNKGILYLPALAVDISTRHISHPTPMPIRDTHSHTLHPAISGQAEFGSVLVGELATLCSHSHGWPSLRSHPTHETSA</sequence>
<feature type="compositionally biased region" description="Polar residues" evidence="1">
    <location>
        <begin position="489"/>
        <end position="508"/>
    </location>
</feature>
<proteinExistence type="predicted"/>
<evidence type="ECO:0000256" key="1">
    <source>
        <dbReference type="SAM" id="MobiDB-lite"/>
    </source>
</evidence>